<evidence type="ECO:0000256" key="2">
    <source>
        <dbReference type="SAM" id="SignalP"/>
    </source>
</evidence>
<evidence type="ECO:0000313" key="3">
    <source>
        <dbReference type="EMBL" id="MDF4024830.1"/>
    </source>
</evidence>
<evidence type="ECO:0008006" key="5">
    <source>
        <dbReference type="Google" id="ProtNLM"/>
    </source>
</evidence>
<comment type="caution">
    <text evidence="3">The sequence shown here is derived from an EMBL/GenBank/DDBJ whole genome shotgun (WGS) entry which is preliminary data.</text>
</comment>
<reference evidence="3 4" key="1">
    <citation type="journal article" date="2024" name="Curr. Microbiol.">
        <title>Luteibacter sahnii sp. nov., A Novel Yellow-Colored Xanthomonadin Pigment Producing Probiotic Bacterium from Healthy Rice Seed Microbiome.</title>
        <authorList>
            <person name="Jaiswal G."/>
            <person name="Rana R."/>
            <person name="Nayak P.K."/>
            <person name="Chouhan R."/>
            <person name="Gandhi S.G."/>
            <person name="Patel H.K."/>
            <person name="Patil P.B."/>
        </authorList>
    </citation>
    <scope>NUCLEOTIDE SEQUENCE [LARGE SCALE GENOMIC DNA]</scope>
    <source>
        <strain evidence="3 4">PPL201</strain>
    </source>
</reference>
<evidence type="ECO:0000313" key="4">
    <source>
        <dbReference type="Proteomes" id="UP001528850"/>
    </source>
</evidence>
<feature type="region of interest" description="Disordered" evidence="1">
    <location>
        <begin position="191"/>
        <end position="215"/>
    </location>
</feature>
<evidence type="ECO:0000256" key="1">
    <source>
        <dbReference type="SAM" id="MobiDB-lite"/>
    </source>
</evidence>
<dbReference type="Proteomes" id="UP001528850">
    <property type="component" value="Unassembled WGS sequence"/>
</dbReference>
<keyword evidence="4" id="KW-1185">Reference proteome</keyword>
<keyword evidence="2" id="KW-0732">Signal</keyword>
<dbReference type="EMBL" id="JARJJS010000002">
    <property type="protein sequence ID" value="MDF4024830.1"/>
    <property type="molecule type" value="Genomic_DNA"/>
</dbReference>
<proteinExistence type="predicted"/>
<feature type="signal peptide" evidence="2">
    <location>
        <begin position="1"/>
        <end position="19"/>
    </location>
</feature>
<accession>A0ABT6B9N5</accession>
<gene>
    <name evidence="3" type="ORF">P3W24_07640</name>
</gene>
<sequence>MTRQLILLACLAFAPWAHASDCTATSPPAGALVGQGLLDPATPDAERQRLGDALMCSALAGNASSQEIAGSLYRWGPRHPAHVFPEDHARARDLLTAAASQGRLGAMLKLAELELADGHPREAMIWVQVEGQFYRRREGKADVVEDTTVASYYVMLLKRATDALGRWDVAALDREIDARIAMVEAQIAALPPHHDRSPPLSRGKVPPQQRMHGASPTDIQEGAYAQFFAEIGPDGRVARSWLIDAYPNPGSGLRVSRALQEVRWNALPAGDTTMRYAIVPLTVASLQRSIHLKS</sequence>
<name>A0ABT6B9N5_9GAMM</name>
<protein>
    <recommendedName>
        <fullName evidence="5">TonB C-terminal domain-containing protein</fullName>
    </recommendedName>
</protein>
<organism evidence="3 4">
    <name type="scientific">Luteibacter sahnii</name>
    <dbReference type="NCBI Taxonomy" id="3021977"/>
    <lineage>
        <taxon>Bacteria</taxon>
        <taxon>Pseudomonadati</taxon>
        <taxon>Pseudomonadota</taxon>
        <taxon>Gammaproteobacteria</taxon>
        <taxon>Lysobacterales</taxon>
        <taxon>Rhodanobacteraceae</taxon>
        <taxon>Luteibacter</taxon>
    </lineage>
</organism>
<feature type="chain" id="PRO_5047020093" description="TonB C-terminal domain-containing protein" evidence="2">
    <location>
        <begin position="20"/>
        <end position="294"/>
    </location>
</feature>